<dbReference type="AlphaFoldDB" id="A0A2A2AMZ7"/>
<feature type="compositionally biased region" description="Gly residues" evidence="10">
    <location>
        <begin position="136"/>
        <end position="145"/>
    </location>
</feature>
<sequence>MSAPSTPQRLRGALARSLRSAQRGFTLIEILVIVAILALLASLVGPQVMGVLGGQKSKTALVQIAEIEKALDVFKLEVGRYPNASEGLQALVTRPGGVAIWNGPYLRGGVPSDPWGKPYVYSNPGPNGGVQIMSYGGDGAPGGEGENADISNAK</sequence>
<name>A0A2A2AMZ7_9BURK</name>
<feature type="transmembrane region" description="Helical" evidence="11">
    <location>
        <begin position="25"/>
        <end position="45"/>
    </location>
</feature>
<dbReference type="PROSITE" id="PS00409">
    <property type="entry name" value="PROKAR_NTER_METHYL"/>
    <property type="match status" value="1"/>
</dbReference>
<evidence type="ECO:0000256" key="6">
    <source>
        <dbReference type="ARBA" id="ARBA00022519"/>
    </source>
</evidence>
<comment type="similarity">
    <text evidence="2">Belongs to the GSP G family.</text>
</comment>
<comment type="caution">
    <text evidence="13">The sequence shown here is derived from an EMBL/GenBank/DDBJ whole genome shotgun (WGS) entry which is preliminary data.</text>
</comment>
<dbReference type="Pfam" id="PF07963">
    <property type="entry name" value="N_methyl"/>
    <property type="match status" value="1"/>
</dbReference>
<dbReference type="InterPro" id="IPR010054">
    <property type="entry name" value="Type2_sec_GspG"/>
</dbReference>
<keyword evidence="7 11" id="KW-0812">Transmembrane</keyword>
<dbReference type="PRINTS" id="PR00813">
    <property type="entry name" value="BCTERIALGSPG"/>
</dbReference>
<dbReference type="InterPro" id="IPR013545">
    <property type="entry name" value="T2SS_protein-GspG_C"/>
</dbReference>
<gene>
    <name evidence="13" type="primary">gspG</name>
    <name evidence="13" type="ORF">CK623_11635</name>
</gene>
<evidence type="ECO:0000256" key="7">
    <source>
        <dbReference type="ARBA" id="ARBA00022692"/>
    </source>
</evidence>
<reference evidence="13 14" key="1">
    <citation type="submission" date="2017-08" db="EMBL/GenBank/DDBJ databases">
        <title>WGS of Clinical strains of the CDC Group NO-1 linked to zoonotic infections in humans.</title>
        <authorList>
            <person name="Bernier A.-M."/>
            <person name="Bernard K."/>
        </authorList>
    </citation>
    <scope>NUCLEOTIDE SEQUENCE [LARGE SCALE GENOMIC DNA]</scope>
    <source>
        <strain evidence="13 14">NML79-0751</strain>
    </source>
</reference>
<evidence type="ECO:0000313" key="13">
    <source>
        <dbReference type="EMBL" id="PAT39101.1"/>
    </source>
</evidence>
<evidence type="ECO:0000256" key="11">
    <source>
        <dbReference type="SAM" id="Phobius"/>
    </source>
</evidence>
<evidence type="ECO:0000256" key="1">
    <source>
        <dbReference type="ARBA" id="ARBA00004377"/>
    </source>
</evidence>
<keyword evidence="8 11" id="KW-1133">Transmembrane helix</keyword>
<dbReference type="InterPro" id="IPR045584">
    <property type="entry name" value="Pilin-like"/>
</dbReference>
<dbReference type="GO" id="GO:0015628">
    <property type="term" value="P:protein secretion by the type II secretion system"/>
    <property type="evidence" value="ECO:0007669"/>
    <property type="project" value="InterPro"/>
</dbReference>
<organism evidence="13 14">
    <name type="scientific">Vandammella animalimorsus</name>
    <dbReference type="NCBI Taxonomy" id="2029117"/>
    <lineage>
        <taxon>Bacteria</taxon>
        <taxon>Pseudomonadati</taxon>
        <taxon>Pseudomonadota</taxon>
        <taxon>Betaproteobacteria</taxon>
        <taxon>Burkholderiales</taxon>
        <taxon>Comamonadaceae</taxon>
        <taxon>Vandammella</taxon>
    </lineage>
</organism>
<evidence type="ECO:0000256" key="3">
    <source>
        <dbReference type="ARBA" id="ARBA00020042"/>
    </source>
</evidence>
<accession>A0A2A2AMZ7</accession>
<dbReference type="InterPro" id="IPR012902">
    <property type="entry name" value="N_methyl_site"/>
</dbReference>
<dbReference type="GO" id="GO:0015627">
    <property type="term" value="C:type II protein secretion system complex"/>
    <property type="evidence" value="ECO:0007669"/>
    <property type="project" value="InterPro"/>
</dbReference>
<dbReference type="EMBL" id="NSJD01000023">
    <property type="protein sequence ID" value="PAT39101.1"/>
    <property type="molecule type" value="Genomic_DNA"/>
</dbReference>
<evidence type="ECO:0000256" key="9">
    <source>
        <dbReference type="ARBA" id="ARBA00023136"/>
    </source>
</evidence>
<evidence type="ECO:0000256" key="5">
    <source>
        <dbReference type="ARBA" id="ARBA00022481"/>
    </source>
</evidence>
<dbReference type="Gene3D" id="3.30.700.10">
    <property type="entry name" value="Glycoprotein, Type 4 Pilin"/>
    <property type="match status" value="1"/>
</dbReference>
<evidence type="ECO:0000256" key="2">
    <source>
        <dbReference type="ARBA" id="ARBA00009984"/>
    </source>
</evidence>
<keyword evidence="5" id="KW-0488">Methylation</keyword>
<proteinExistence type="inferred from homology"/>
<keyword evidence="6" id="KW-0997">Cell inner membrane</keyword>
<feature type="domain" description="Type II secretion system protein GspG C-terminal" evidence="12">
    <location>
        <begin position="47"/>
        <end position="152"/>
    </location>
</feature>
<evidence type="ECO:0000256" key="8">
    <source>
        <dbReference type="ARBA" id="ARBA00022989"/>
    </source>
</evidence>
<dbReference type="SUPFAM" id="SSF54523">
    <property type="entry name" value="Pili subunits"/>
    <property type="match status" value="1"/>
</dbReference>
<comment type="subcellular location">
    <subcellularLocation>
        <location evidence="1">Cell inner membrane</location>
        <topology evidence="1">Single-pass membrane protein</topology>
    </subcellularLocation>
</comment>
<evidence type="ECO:0000256" key="10">
    <source>
        <dbReference type="SAM" id="MobiDB-lite"/>
    </source>
</evidence>
<keyword evidence="4" id="KW-1003">Cell membrane</keyword>
<dbReference type="InterPro" id="IPR000983">
    <property type="entry name" value="Bac_GSPG_pilin"/>
</dbReference>
<feature type="region of interest" description="Disordered" evidence="10">
    <location>
        <begin position="132"/>
        <end position="154"/>
    </location>
</feature>
<evidence type="ECO:0000256" key="4">
    <source>
        <dbReference type="ARBA" id="ARBA00022475"/>
    </source>
</evidence>
<evidence type="ECO:0000259" key="12">
    <source>
        <dbReference type="Pfam" id="PF08334"/>
    </source>
</evidence>
<dbReference type="RefSeq" id="WP_095557602.1">
    <property type="nucleotide sequence ID" value="NZ_NSJD01000023.1"/>
</dbReference>
<keyword evidence="9 11" id="KW-0472">Membrane</keyword>
<dbReference type="NCBIfam" id="TIGR02532">
    <property type="entry name" value="IV_pilin_GFxxxE"/>
    <property type="match status" value="1"/>
</dbReference>
<dbReference type="NCBIfam" id="TIGR01710">
    <property type="entry name" value="typeII_sec_gspG"/>
    <property type="match status" value="1"/>
</dbReference>
<protein>
    <recommendedName>
        <fullName evidence="3">Type II secretion system core protein G</fullName>
    </recommendedName>
</protein>
<dbReference type="Proteomes" id="UP000218644">
    <property type="component" value="Unassembled WGS sequence"/>
</dbReference>
<dbReference type="GO" id="GO:0005886">
    <property type="term" value="C:plasma membrane"/>
    <property type="evidence" value="ECO:0007669"/>
    <property type="project" value="UniProtKB-SubCell"/>
</dbReference>
<dbReference type="Pfam" id="PF08334">
    <property type="entry name" value="T2SSG"/>
    <property type="match status" value="1"/>
</dbReference>
<evidence type="ECO:0000313" key="14">
    <source>
        <dbReference type="Proteomes" id="UP000218644"/>
    </source>
</evidence>